<evidence type="ECO:0000256" key="5">
    <source>
        <dbReference type="HAMAP-Rule" id="MF_00374"/>
    </source>
</evidence>
<dbReference type="AlphaFoldDB" id="J3TYU7"/>
<protein>
    <recommendedName>
        <fullName evidence="4 5">Large ribosomal subunit protein uL29</fullName>
    </recommendedName>
</protein>
<evidence type="ECO:0000256" key="3">
    <source>
        <dbReference type="ARBA" id="ARBA00023274"/>
    </source>
</evidence>
<reference evidence="7 8" key="1">
    <citation type="journal article" date="2012" name="Mol. Biol. Evol.">
        <title>Genome reduction and co-evolution between the primary and secondary bacterial symbionts of psyllids.</title>
        <authorList>
            <person name="Sloan D.B."/>
            <person name="Moran N.A."/>
        </authorList>
    </citation>
    <scope>NUCLEOTIDE SEQUENCE [LARGE SCALE GENOMIC DNA]</scope>
    <source>
        <strain evidence="7">Hcub_S</strain>
    </source>
</reference>
<dbReference type="GO" id="GO:0006412">
    <property type="term" value="P:translation"/>
    <property type="evidence" value="ECO:0007669"/>
    <property type="project" value="UniProtKB-UniRule"/>
</dbReference>
<keyword evidence="8" id="KW-1185">Reference proteome</keyword>
<feature type="region of interest" description="Disordered" evidence="6">
    <location>
        <begin position="56"/>
        <end position="77"/>
    </location>
</feature>
<keyword evidence="3 5" id="KW-0687">Ribonucleoprotein</keyword>
<accession>J3TYU7</accession>
<comment type="similarity">
    <text evidence="1 5">Belongs to the universal ribosomal protein uL29 family.</text>
</comment>
<organism evidence="7 8">
    <name type="scientific">secondary endosymbiont of Heteropsylla cubana</name>
    <dbReference type="NCBI Taxonomy" id="134287"/>
    <lineage>
        <taxon>Bacteria</taxon>
        <taxon>Pseudomonadati</taxon>
        <taxon>Pseudomonadota</taxon>
        <taxon>Gammaproteobacteria</taxon>
        <taxon>Enterobacterales</taxon>
        <taxon>Enterobacteriaceae</taxon>
        <taxon>aphid secondary symbionts</taxon>
    </lineage>
</organism>
<name>J3TYU7_9ENTR</name>
<dbReference type="RefSeq" id="WP_014888897.1">
    <property type="nucleotide sequence ID" value="NC_018420.1"/>
</dbReference>
<dbReference type="CDD" id="cd00427">
    <property type="entry name" value="Ribosomal_L29_HIP"/>
    <property type="match status" value="1"/>
</dbReference>
<evidence type="ECO:0000256" key="4">
    <source>
        <dbReference type="ARBA" id="ARBA00035204"/>
    </source>
</evidence>
<evidence type="ECO:0000313" key="8">
    <source>
        <dbReference type="Proteomes" id="UP000003937"/>
    </source>
</evidence>
<dbReference type="PATRIC" id="fig|134287.3.peg.285"/>
<dbReference type="GO" id="GO:0003735">
    <property type="term" value="F:structural constituent of ribosome"/>
    <property type="evidence" value="ECO:0007669"/>
    <property type="project" value="InterPro"/>
</dbReference>
<keyword evidence="2 5" id="KW-0689">Ribosomal protein</keyword>
<dbReference type="Pfam" id="PF00831">
    <property type="entry name" value="Ribosomal_L29"/>
    <property type="match status" value="1"/>
</dbReference>
<evidence type="ECO:0000256" key="1">
    <source>
        <dbReference type="ARBA" id="ARBA00009254"/>
    </source>
</evidence>
<dbReference type="SUPFAM" id="SSF46561">
    <property type="entry name" value="Ribosomal protein L29 (L29p)"/>
    <property type="match status" value="1"/>
</dbReference>
<dbReference type="InterPro" id="IPR001854">
    <property type="entry name" value="Ribosomal_uL29"/>
</dbReference>
<dbReference type="NCBIfam" id="TIGR00012">
    <property type="entry name" value="L29"/>
    <property type="match status" value="1"/>
</dbReference>
<dbReference type="STRING" id="134287.A35E_00295"/>
<sequence length="77" mass="9154">MKSHKLRKKNAEELNIELLQLLHEQFNLRMQTTRDHLRETHLLRQARNNIARIKTLLTEKEKSNERKNAHTAGSSNQ</sequence>
<gene>
    <name evidence="5" type="primary">rpmC</name>
    <name evidence="7" type="ORF">A35E_00295</name>
</gene>
<dbReference type="GO" id="GO:1990904">
    <property type="term" value="C:ribonucleoprotein complex"/>
    <property type="evidence" value="ECO:0007669"/>
    <property type="project" value="UniProtKB-KW"/>
</dbReference>
<dbReference type="KEGG" id="sehc:A35E_00295"/>
<feature type="compositionally biased region" description="Basic and acidic residues" evidence="6">
    <location>
        <begin position="57"/>
        <end position="68"/>
    </location>
</feature>
<dbReference type="EMBL" id="CP003547">
    <property type="protein sequence ID" value="AFP85600.1"/>
    <property type="molecule type" value="Genomic_DNA"/>
</dbReference>
<dbReference type="OrthoDB" id="9815192at2"/>
<evidence type="ECO:0000313" key="7">
    <source>
        <dbReference type="EMBL" id="AFP85600.1"/>
    </source>
</evidence>
<evidence type="ECO:0000256" key="6">
    <source>
        <dbReference type="SAM" id="MobiDB-lite"/>
    </source>
</evidence>
<evidence type="ECO:0000256" key="2">
    <source>
        <dbReference type="ARBA" id="ARBA00022980"/>
    </source>
</evidence>
<dbReference type="Proteomes" id="UP000003937">
    <property type="component" value="Chromosome"/>
</dbReference>
<dbReference type="HAMAP" id="MF_00374">
    <property type="entry name" value="Ribosomal_uL29"/>
    <property type="match status" value="1"/>
</dbReference>
<proteinExistence type="inferred from homology"/>
<dbReference type="GO" id="GO:0005840">
    <property type="term" value="C:ribosome"/>
    <property type="evidence" value="ECO:0007669"/>
    <property type="project" value="UniProtKB-KW"/>
</dbReference>
<dbReference type="Gene3D" id="6.10.140.1970">
    <property type="match status" value="1"/>
</dbReference>
<dbReference type="HOGENOM" id="CLU_158491_1_2_6"/>
<dbReference type="InterPro" id="IPR036049">
    <property type="entry name" value="Ribosomal_uL29_sf"/>
</dbReference>